<dbReference type="Proteomes" id="UP000018888">
    <property type="component" value="Unassembled WGS sequence"/>
</dbReference>
<feature type="non-terminal residue" evidence="1">
    <location>
        <position position="235"/>
    </location>
</feature>
<gene>
    <name evidence="1" type="ORF">GLOIN_2v1734908</name>
</gene>
<reference evidence="1 2" key="1">
    <citation type="journal article" date="2013" name="Proc. Natl. Acad. Sci. U.S.A.">
        <title>Genome of an arbuscular mycorrhizal fungus provides insight into the oldest plant symbiosis.</title>
        <authorList>
            <person name="Tisserant E."/>
            <person name="Malbreil M."/>
            <person name="Kuo A."/>
            <person name="Kohler A."/>
            <person name="Symeonidi A."/>
            <person name="Balestrini R."/>
            <person name="Charron P."/>
            <person name="Duensing N."/>
            <person name="Frei Dit Frey N."/>
            <person name="Gianinazzi-Pearson V."/>
            <person name="Gilbert L.B."/>
            <person name="Handa Y."/>
            <person name="Herr J.R."/>
            <person name="Hijri M."/>
            <person name="Koul R."/>
            <person name="Kawaguchi M."/>
            <person name="Krajinski F."/>
            <person name="Lammers P.J."/>
            <person name="Masclaux F.G."/>
            <person name="Murat C."/>
            <person name="Morin E."/>
            <person name="Ndikumana S."/>
            <person name="Pagni M."/>
            <person name="Petitpierre D."/>
            <person name="Requena N."/>
            <person name="Rosikiewicz P."/>
            <person name="Riley R."/>
            <person name="Saito K."/>
            <person name="San Clemente H."/>
            <person name="Shapiro H."/>
            <person name="van Tuinen D."/>
            <person name="Becard G."/>
            <person name="Bonfante P."/>
            <person name="Paszkowski U."/>
            <person name="Shachar-Hill Y.Y."/>
            <person name="Tuskan G.A."/>
            <person name="Young P.W."/>
            <person name="Sanders I.R."/>
            <person name="Henrissat B."/>
            <person name="Rensing S.A."/>
            <person name="Grigoriev I.V."/>
            <person name="Corradi N."/>
            <person name="Roux C."/>
            <person name="Martin F."/>
        </authorList>
    </citation>
    <scope>NUCLEOTIDE SEQUENCE [LARGE SCALE GENOMIC DNA]</scope>
    <source>
        <strain evidence="1 2">DAOM 197198</strain>
    </source>
</reference>
<reference evidence="1 2" key="2">
    <citation type="journal article" date="2018" name="New Phytol.">
        <title>High intraspecific genome diversity in the model arbuscular mycorrhizal symbiont Rhizophagus irregularis.</title>
        <authorList>
            <person name="Chen E.C.H."/>
            <person name="Morin E."/>
            <person name="Beaudet D."/>
            <person name="Noel J."/>
            <person name="Yildirir G."/>
            <person name="Ndikumana S."/>
            <person name="Charron P."/>
            <person name="St-Onge C."/>
            <person name="Giorgi J."/>
            <person name="Kruger M."/>
            <person name="Marton T."/>
            <person name="Ropars J."/>
            <person name="Grigoriev I.V."/>
            <person name="Hainaut M."/>
            <person name="Henrissat B."/>
            <person name="Roux C."/>
            <person name="Martin F."/>
            <person name="Corradi N."/>
        </authorList>
    </citation>
    <scope>NUCLEOTIDE SEQUENCE [LARGE SCALE GENOMIC DNA]</scope>
    <source>
        <strain evidence="1 2">DAOM 197198</strain>
    </source>
</reference>
<dbReference type="VEuPathDB" id="FungiDB:RhiirFUN_004697"/>
<evidence type="ECO:0000313" key="1">
    <source>
        <dbReference type="EMBL" id="POG57983.1"/>
    </source>
</evidence>
<comment type="caution">
    <text evidence="1">The sequence shown here is derived from an EMBL/GenBank/DDBJ whole genome shotgun (WGS) entry which is preliminary data.</text>
</comment>
<name>A0A2P4NXY3_RHIID</name>
<protein>
    <submittedName>
        <fullName evidence="1">Uncharacterized protein</fullName>
    </submittedName>
</protein>
<sequence length="235" mass="26965">MSVLTTKMTNSISPKVNFFIREEKCTPVEFFKKFNYTAKSKGVSDWCSSLSASLALSNDEKLVELEQKYNNGHYTRAIDDYFLSKQSSCVLNKEKASIDKTLTKRTSKAIRSRIEDLLPEETGSKKPRLMESQQNDDSSILMSADPKIKQEFPGSCSSTSGPSPKPHLEEDIESKYYDAGKRHKIHILTKMITRFFSGFSKITISPTIFEIFNKKQLNKSRKIRIYVIKKIFIKF</sequence>
<accession>A0A2P4NXY3</accession>
<keyword evidence="2" id="KW-1185">Reference proteome</keyword>
<dbReference type="EMBL" id="AUPC02000588">
    <property type="protein sequence ID" value="POG57983.1"/>
    <property type="molecule type" value="Genomic_DNA"/>
</dbReference>
<proteinExistence type="predicted"/>
<evidence type="ECO:0000313" key="2">
    <source>
        <dbReference type="Proteomes" id="UP000018888"/>
    </source>
</evidence>
<organism evidence="1 2">
    <name type="scientific">Rhizophagus irregularis (strain DAOM 181602 / DAOM 197198 / MUCL 43194)</name>
    <name type="common">Arbuscular mycorrhizal fungus</name>
    <name type="synonym">Glomus intraradices</name>
    <dbReference type="NCBI Taxonomy" id="747089"/>
    <lineage>
        <taxon>Eukaryota</taxon>
        <taxon>Fungi</taxon>
        <taxon>Fungi incertae sedis</taxon>
        <taxon>Mucoromycota</taxon>
        <taxon>Glomeromycotina</taxon>
        <taxon>Glomeromycetes</taxon>
        <taxon>Glomerales</taxon>
        <taxon>Glomeraceae</taxon>
        <taxon>Rhizophagus</taxon>
    </lineage>
</organism>
<dbReference type="AlphaFoldDB" id="A0A2P4NXY3"/>